<dbReference type="Pfam" id="PF02199">
    <property type="entry name" value="SapA"/>
    <property type="match status" value="2"/>
</dbReference>
<organism evidence="16 17">
    <name type="scientific">Apteryx mantelli</name>
    <name type="common">North Island brown kiwi</name>
    <dbReference type="NCBI Taxonomy" id="2696672"/>
    <lineage>
        <taxon>Eukaryota</taxon>
        <taxon>Metazoa</taxon>
        <taxon>Chordata</taxon>
        <taxon>Craniata</taxon>
        <taxon>Vertebrata</taxon>
        <taxon>Euteleostomi</taxon>
        <taxon>Archelosauria</taxon>
        <taxon>Archosauria</taxon>
        <taxon>Dinosauria</taxon>
        <taxon>Saurischia</taxon>
        <taxon>Theropoda</taxon>
        <taxon>Coelurosauria</taxon>
        <taxon>Aves</taxon>
        <taxon>Palaeognathae</taxon>
        <taxon>Apterygiformes</taxon>
        <taxon>Apterygidae</taxon>
        <taxon>Apteryx</taxon>
    </lineage>
</organism>
<dbReference type="SMART" id="SM00741">
    <property type="entry name" value="SapB"/>
    <property type="match status" value="2"/>
</dbReference>
<evidence type="ECO:0000259" key="14">
    <source>
        <dbReference type="PROSITE" id="PS50015"/>
    </source>
</evidence>
<evidence type="ECO:0000256" key="2">
    <source>
        <dbReference type="ARBA" id="ARBA00011748"/>
    </source>
</evidence>
<dbReference type="GeneID" id="136994436"/>
<feature type="domain" description="Saposin A-type" evidence="15">
    <location>
        <begin position="293"/>
        <end position="329"/>
    </location>
</feature>
<keyword evidence="7" id="KW-0677">Repeat</keyword>
<dbReference type="PROSITE" id="PS50015">
    <property type="entry name" value="SAP_B"/>
    <property type="match status" value="2"/>
</dbReference>
<dbReference type="PANTHER" id="PTHR11480:SF33">
    <property type="entry name" value="PULMONARY SURFACTANT-ASSOCIATED PROTEIN B"/>
    <property type="match status" value="1"/>
</dbReference>
<comment type="subunit">
    <text evidence="2">Homodimer; disulfide-linked.</text>
</comment>
<keyword evidence="4" id="KW-0964">Secreted</keyword>
<evidence type="ECO:0000256" key="3">
    <source>
        <dbReference type="ARBA" id="ARBA00022439"/>
    </source>
</evidence>
<dbReference type="RefSeq" id="XP_067168351.1">
    <property type="nucleotide sequence ID" value="XM_067312250.1"/>
</dbReference>
<evidence type="ECO:0000256" key="10">
    <source>
        <dbReference type="ARBA" id="ARBA00037221"/>
    </source>
</evidence>
<keyword evidence="3" id="KW-0767">Surface film</keyword>
<dbReference type="Pfam" id="PF03489">
    <property type="entry name" value="SapB_2"/>
    <property type="match status" value="1"/>
</dbReference>
<evidence type="ECO:0000256" key="11">
    <source>
        <dbReference type="ARBA" id="ARBA00041094"/>
    </source>
</evidence>
<evidence type="ECO:0000259" key="15">
    <source>
        <dbReference type="PROSITE" id="PS51110"/>
    </source>
</evidence>
<keyword evidence="6 13" id="KW-0732">Signal</keyword>
<accession>A0ABM4FTS8</accession>
<comment type="function">
    <text evidence="10">Pulmonary surfactant-associated proteins promote alveolar stability by lowering the surface tension at the air-liquid interface in the peripheral air spaces. SP-B increases the collapse pressure of palmitic acid to nearly 70 millinewtons per meter.</text>
</comment>
<feature type="signal peptide" evidence="13">
    <location>
        <begin position="1"/>
        <end position="25"/>
    </location>
</feature>
<dbReference type="Gene3D" id="1.10.225.10">
    <property type="entry name" value="Saposin-like"/>
    <property type="match status" value="2"/>
</dbReference>
<evidence type="ECO:0000256" key="7">
    <source>
        <dbReference type="ARBA" id="ARBA00022737"/>
    </source>
</evidence>
<evidence type="ECO:0000256" key="5">
    <source>
        <dbReference type="ARBA" id="ARBA00022713"/>
    </source>
</evidence>
<dbReference type="PROSITE" id="PS51110">
    <property type="entry name" value="SAP_A"/>
    <property type="match status" value="2"/>
</dbReference>
<name>A0ABM4FTS8_9AVES</name>
<dbReference type="SUPFAM" id="SSF47862">
    <property type="entry name" value="Saposin"/>
    <property type="match status" value="2"/>
</dbReference>
<keyword evidence="9" id="KW-0325">Glycoprotein</keyword>
<dbReference type="PANTHER" id="PTHR11480">
    <property type="entry name" value="SAPOSIN-RELATED"/>
    <property type="match status" value="1"/>
</dbReference>
<comment type="subcellular location">
    <subcellularLocation>
        <location evidence="1">Secreted</location>
        <location evidence="1">Extracellular space</location>
        <location evidence="1">Surface film</location>
    </subcellularLocation>
</comment>
<evidence type="ECO:0000256" key="9">
    <source>
        <dbReference type="ARBA" id="ARBA00023180"/>
    </source>
</evidence>
<proteinExistence type="predicted"/>
<evidence type="ECO:0000313" key="17">
    <source>
        <dbReference type="RefSeq" id="XP_067168351.1"/>
    </source>
</evidence>
<evidence type="ECO:0000256" key="12">
    <source>
        <dbReference type="ARBA" id="ARBA00041785"/>
    </source>
</evidence>
<feature type="domain" description="Saposin A-type" evidence="15">
    <location>
        <begin position="27"/>
        <end position="67"/>
    </location>
</feature>
<dbReference type="SMART" id="SM00162">
    <property type="entry name" value="SAPA"/>
    <property type="match status" value="2"/>
</dbReference>
<keyword evidence="8" id="KW-1015">Disulfide bond</keyword>
<evidence type="ECO:0000256" key="13">
    <source>
        <dbReference type="SAM" id="SignalP"/>
    </source>
</evidence>
<dbReference type="InterPro" id="IPR008139">
    <property type="entry name" value="SaposinB_dom"/>
</dbReference>
<evidence type="ECO:0000313" key="16">
    <source>
        <dbReference type="Proteomes" id="UP001652627"/>
    </source>
</evidence>
<feature type="chain" id="PRO_5046489820" description="Pulmonary surfactant-associated protein B" evidence="13">
    <location>
        <begin position="26"/>
        <end position="329"/>
    </location>
</feature>
<feature type="domain" description="Saposin B-type" evidence="14">
    <location>
        <begin position="66"/>
        <end position="148"/>
    </location>
</feature>
<sequence length="329" mass="34260">MALPPSPPRALSLLLALLCASPGLGGPGVAAGRCGAQPHTWCQSWETALRCGALGHCARHGWAPGAKDMCADCQEIVSLLTRMANESAAKAAVEGFLRQECTALPVPTMVSPCQRLVHEYFSLLTASLEGHLKPAVVCARLDLCPGEPGGAVEPVVLPRDGVPGTRLQVGDLPVPLPLCWLCRTFIARAEATIPKEKLATGVARLCQVLPAAAAGACRCLAERYTILLLDTLLGKLGPRLLCSALFSCGTQDDCAPVAPGGPRAPTGAHGDKGWDGSALGQQELGLGRVPPEPAPNSEPCALGPAYWCSSAEAARRCQAVQHCQAHVWV</sequence>
<dbReference type="InterPro" id="IPR003119">
    <property type="entry name" value="SAP_A"/>
</dbReference>
<dbReference type="Proteomes" id="UP001652627">
    <property type="component" value="Chromosome 29"/>
</dbReference>
<reference evidence="17" key="1">
    <citation type="submission" date="2025-08" db="UniProtKB">
        <authorList>
            <consortium name="RefSeq"/>
        </authorList>
    </citation>
    <scope>IDENTIFICATION</scope>
    <source>
        <tissue evidence="17">Blood</tissue>
    </source>
</reference>
<dbReference type="InterPro" id="IPR011001">
    <property type="entry name" value="Saposin-like"/>
</dbReference>
<evidence type="ECO:0000256" key="1">
    <source>
        <dbReference type="ARBA" id="ARBA00004364"/>
    </source>
</evidence>
<feature type="domain" description="Saposin B-type" evidence="14">
    <location>
        <begin position="175"/>
        <end position="252"/>
    </location>
</feature>
<dbReference type="InterPro" id="IPR051428">
    <property type="entry name" value="Sphingo_Act-Surfact_Prot"/>
</dbReference>
<protein>
    <recommendedName>
        <fullName evidence="11">Pulmonary surfactant-associated protein B</fullName>
    </recommendedName>
    <alternativeName>
        <fullName evidence="12">Pulmonary surfactant-associated proteolipid SPL(Phe)</fullName>
    </alternativeName>
</protein>
<evidence type="ECO:0000256" key="8">
    <source>
        <dbReference type="ARBA" id="ARBA00023157"/>
    </source>
</evidence>
<evidence type="ECO:0000256" key="6">
    <source>
        <dbReference type="ARBA" id="ARBA00022729"/>
    </source>
</evidence>
<dbReference type="InterPro" id="IPR008138">
    <property type="entry name" value="SapB_2"/>
</dbReference>
<keyword evidence="5" id="KW-0305">Gaseous exchange</keyword>
<evidence type="ECO:0000256" key="4">
    <source>
        <dbReference type="ARBA" id="ARBA00022525"/>
    </source>
</evidence>
<keyword evidence="16" id="KW-1185">Reference proteome</keyword>
<gene>
    <name evidence="17" type="primary">SFTPB</name>
</gene>